<protein>
    <submittedName>
        <fullName evidence="1">Uncharacterized protein</fullName>
    </submittedName>
</protein>
<keyword evidence="2" id="KW-1185">Reference proteome</keyword>
<gene>
    <name evidence="1" type="ORF">LIPSTDRAFT_71753</name>
</gene>
<dbReference type="AlphaFoldDB" id="A0A1E3Q6W1"/>
<dbReference type="EMBL" id="KV454294">
    <property type="protein sequence ID" value="ODQ73350.1"/>
    <property type="molecule type" value="Genomic_DNA"/>
</dbReference>
<name>A0A1E3Q6W1_LIPST</name>
<dbReference type="Gene3D" id="2.60.40.3960">
    <property type="entry name" value="Velvet domain"/>
    <property type="match status" value="1"/>
</dbReference>
<evidence type="ECO:0000313" key="2">
    <source>
        <dbReference type="Proteomes" id="UP000094385"/>
    </source>
</evidence>
<accession>A0A1E3Q6W1</accession>
<organism evidence="1 2">
    <name type="scientific">Lipomyces starkeyi NRRL Y-11557</name>
    <dbReference type="NCBI Taxonomy" id="675824"/>
    <lineage>
        <taxon>Eukaryota</taxon>
        <taxon>Fungi</taxon>
        <taxon>Dikarya</taxon>
        <taxon>Ascomycota</taxon>
        <taxon>Saccharomycotina</taxon>
        <taxon>Lipomycetes</taxon>
        <taxon>Lipomycetales</taxon>
        <taxon>Lipomycetaceae</taxon>
        <taxon>Lipomyces</taxon>
    </lineage>
</organism>
<dbReference type="InterPro" id="IPR038491">
    <property type="entry name" value="Velvet_dom_sf"/>
</dbReference>
<proteinExistence type="predicted"/>
<reference evidence="1 2" key="1">
    <citation type="journal article" date="2016" name="Proc. Natl. Acad. Sci. U.S.A.">
        <title>Comparative genomics of biotechnologically important yeasts.</title>
        <authorList>
            <person name="Riley R."/>
            <person name="Haridas S."/>
            <person name="Wolfe K.H."/>
            <person name="Lopes M.R."/>
            <person name="Hittinger C.T."/>
            <person name="Goeker M."/>
            <person name="Salamov A.A."/>
            <person name="Wisecaver J.H."/>
            <person name="Long T.M."/>
            <person name="Calvey C.H."/>
            <person name="Aerts A.L."/>
            <person name="Barry K.W."/>
            <person name="Choi C."/>
            <person name="Clum A."/>
            <person name="Coughlan A.Y."/>
            <person name="Deshpande S."/>
            <person name="Douglass A.P."/>
            <person name="Hanson S.J."/>
            <person name="Klenk H.-P."/>
            <person name="LaButti K.M."/>
            <person name="Lapidus A."/>
            <person name="Lindquist E.A."/>
            <person name="Lipzen A.M."/>
            <person name="Meier-Kolthoff J.P."/>
            <person name="Ohm R.A."/>
            <person name="Otillar R.P."/>
            <person name="Pangilinan J.L."/>
            <person name="Peng Y."/>
            <person name="Rokas A."/>
            <person name="Rosa C.A."/>
            <person name="Scheuner C."/>
            <person name="Sibirny A.A."/>
            <person name="Slot J.C."/>
            <person name="Stielow J.B."/>
            <person name="Sun H."/>
            <person name="Kurtzman C.P."/>
            <person name="Blackwell M."/>
            <person name="Grigoriev I.V."/>
            <person name="Jeffries T.W."/>
        </authorList>
    </citation>
    <scope>NUCLEOTIDE SEQUENCE [LARGE SCALE GENOMIC DNA]</scope>
    <source>
        <strain evidence="1 2">NRRL Y-11557</strain>
    </source>
</reference>
<sequence>MAPFNLPVETFTSIVENRSRVRAAPAYLSHHLTTTSMPTTSIVTTNTFNCHAEPPDTVSPVLVNVPKRRRCNSRHQITSASDTLPQLDGQPKFHFLALDLQINGISIRRSHPNSSVGNSRGRQATKTASASGLRVFSNLYDPAHNMPIGLPPSETLMDGLISQLNCVIDENHFENCYFVFGDLSAKFKSQFLCCLVYLRL</sequence>
<dbReference type="Proteomes" id="UP000094385">
    <property type="component" value="Unassembled WGS sequence"/>
</dbReference>
<evidence type="ECO:0000313" key="1">
    <source>
        <dbReference type="EMBL" id="ODQ73350.1"/>
    </source>
</evidence>